<organism evidence="1 2">
    <name type="scientific">Blautia acetigignens</name>
    <dbReference type="NCBI Taxonomy" id="2981783"/>
    <lineage>
        <taxon>Bacteria</taxon>
        <taxon>Bacillati</taxon>
        <taxon>Bacillota</taxon>
        <taxon>Clostridia</taxon>
        <taxon>Lachnospirales</taxon>
        <taxon>Lachnospiraceae</taxon>
        <taxon>Blautia</taxon>
    </lineage>
</organism>
<evidence type="ECO:0000313" key="2">
    <source>
        <dbReference type="Proteomes" id="UP001470752"/>
    </source>
</evidence>
<dbReference type="Gene3D" id="3.40.50.2020">
    <property type="match status" value="1"/>
</dbReference>
<name>A0ABV1CPQ6_9FIRM</name>
<sequence>MYTIKEEKVHIIPVDFNVFYNNAKEYKNNIRYSPECIITEKFFNEMCRYIAACKADETIIIDMKGVASYPTRLFSGLEPYILKIIFFNVERDKVQKQLSEDLEKIKWIDDTVGYYKEKSKWEIKTLLERYCSNVRKKEIKRIINQINLNEDGRIEYLDSSGLYSNCYVDIKKLFMNVNDYYYILYCLAEKVSVQIQKRQIDAFISSSKNGAIIANILGGILDIKEIHLLGVGPRYSMELGDSLESIKKGKKYAYIFDFMCTGTELKIASALVNSKKAYLDYAAGIAKYKRNVESTNIEMIDALFYTNEMTKEFKLVGNASDLM</sequence>
<dbReference type="InterPro" id="IPR029057">
    <property type="entry name" value="PRTase-like"/>
</dbReference>
<dbReference type="Proteomes" id="UP001470752">
    <property type="component" value="Unassembled WGS sequence"/>
</dbReference>
<protein>
    <submittedName>
        <fullName evidence="1">Uncharacterized protein</fullName>
    </submittedName>
</protein>
<keyword evidence="2" id="KW-1185">Reference proteome</keyword>
<dbReference type="EMBL" id="JBBNFW010000179">
    <property type="protein sequence ID" value="MEQ2413905.1"/>
    <property type="molecule type" value="Genomic_DNA"/>
</dbReference>
<proteinExistence type="predicted"/>
<evidence type="ECO:0000313" key="1">
    <source>
        <dbReference type="EMBL" id="MEQ2413905.1"/>
    </source>
</evidence>
<dbReference type="RefSeq" id="WP_349084121.1">
    <property type="nucleotide sequence ID" value="NZ_JBBNFW010000179.1"/>
</dbReference>
<accession>A0ABV1CPQ6</accession>
<gene>
    <name evidence="1" type="ORF">AAAX94_12870</name>
</gene>
<comment type="caution">
    <text evidence="1">The sequence shown here is derived from an EMBL/GenBank/DDBJ whole genome shotgun (WGS) entry which is preliminary data.</text>
</comment>
<reference evidence="1 2" key="1">
    <citation type="submission" date="2024-04" db="EMBL/GenBank/DDBJ databases">
        <title>Human intestinal bacterial collection.</title>
        <authorList>
            <person name="Pauvert C."/>
            <person name="Hitch T.C.A."/>
            <person name="Clavel T."/>
        </authorList>
    </citation>
    <scope>NUCLEOTIDE SEQUENCE [LARGE SCALE GENOMIC DNA]</scope>
    <source>
        <strain evidence="1 2">CLA-AA-H161</strain>
    </source>
</reference>